<evidence type="ECO:0000256" key="4">
    <source>
        <dbReference type="ARBA" id="ARBA00011851"/>
    </source>
</evidence>
<comment type="subcellular location">
    <subcellularLocation>
        <location evidence="2">Plastid</location>
        <location evidence="2">Chloroplast thylakoid membrane</location>
        <topology evidence="2">Peripheral membrane protein</topology>
        <orientation evidence="2">Stromal side</orientation>
    </subcellularLocation>
</comment>
<keyword evidence="10" id="KW-0520">NAD</keyword>
<protein>
    <recommendedName>
        <fullName evidence="5">NAD(P)H-quinone oxidoreductase subunit M, chloroplastic</fullName>
    </recommendedName>
    <alternativeName>
        <fullName evidence="13">NAD(P)H dehydrogenase subunit M</fullName>
    </alternativeName>
    <alternativeName>
        <fullName evidence="12">NADH-plastoquinone oxidoreductase subunit M</fullName>
    </alternativeName>
</protein>
<evidence type="ECO:0000256" key="6">
    <source>
        <dbReference type="ARBA" id="ARBA00022719"/>
    </source>
</evidence>
<evidence type="ECO:0000256" key="11">
    <source>
        <dbReference type="ARBA" id="ARBA00023136"/>
    </source>
</evidence>
<evidence type="ECO:0000256" key="2">
    <source>
        <dbReference type="ARBA" id="ARBA00004185"/>
    </source>
</evidence>
<keyword evidence="6" id="KW-0874">Quinone</keyword>
<dbReference type="OrthoDB" id="2013483at2759"/>
<evidence type="ECO:0000256" key="3">
    <source>
        <dbReference type="ARBA" id="ARBA00009484"/>
    </source>
</evidence>
<comment type="catalytic activity">
    <reaction evidence="14">
        <text>a plastoquinone + NADPH + (n+1) H(+)(in) = a plastoquinol + NADP(+) + n H(+)(out)</text>
        <dbReference type="Rhea" id="RHEA:42612"/>
        <dbReference type="Rhea" id="RHEA-COMP:9561"/>
        <dbReference type="Rhea" id="RHEA-COMP:9562"/>
        <dbReference type="ChEBI" id="CHEBI:15378"/>
        <dbReference type="ChEBI" id="CHEBI:17757"/>
        <dbReference type="ChEBI" id="CHEBI:57783"/>
        <dbReference type="ChEBI" id="CHEBI:58349"/>
        <dbReference type="ChEBI" id="CHEBI:62192"/>
    </reaction>
</comment>
<comment type="function">
    <text evidence="1">NDH shuttles electrons from NAD(P)H:plastoquinone, via FMN and iron-sulfur (Fe-S) centers, to quinones in the photosynthetic chain and possibly in a chloroplast respiratory chain. The immediate electron acceptor for the enzyme in this species is believed to be plastoquinone. Couples the redox reaction to proton translocation, and thus conserves the redox energy in a proton gradient.</text>
</comment>
<sequence length="167" mass="18872">MAAATFSYMALTEVSILGLTGWGKINLKKTRTLSVSAQQQEGTQVQEPEQQKVEEDQEGKKRKELRPVEVQRNVKSKSMGREYGGQWLSSTTRHIRIYAAYIDPVTFEFDQSQMDKLTLILDPGNEFEWNTETCNMLALTGGTFQLFLGITAKHARGVLPWKESISP</sequence>
<keyword evidence="18" id="KW-1185">Reference proteome</keyword>
<accession>A0A6A4LBG7</accession>
<comment type="caution">
    <text evidence="17">The sequence shown here is derived from an EMBL/GenBank/DDBJ whole genome shotgun (WGS) entry which is preliminary data.</text>
</comment>
<evidence type="ECO:0000256" key="12">
    <source>
        <dbReference type="ARBA" id="ARBA00029860"/>
    </source>
</evidence>
<keyword evidence="8" id="KW-0618">Plastoquinone</keyword>
<evidence type="ECO:0000256" key="10">
    <source>
        <dbReference type="ARBA" id="ARBA00023027"/>
    </source>
</evidence>
<feature type="non-terminal residue" evidence="17">
    <location>
        <position position="1"/>
    </location>
</feature>
<dbReference type="Pfam" id="PF10664">
    <property type="entry name" value="NdhM"/>
    <property type="match status" value="1"/>
</dbReference>
<evidence type="ECO:0000256" key="15">
    <source>
        <dbReference type="ARBA" id="ARBA00048026"/>
    </source>
</evidence>
<comment type="subunit">
    <text evidence="4">Part of the chloroplast NDH complex, composed of a mixture of chloroplast and nucleus encoded subunits. Component of the NDH subcomplex A, at least composed of ndhH, ndhI, ndhJ, ndhK, ndhL, ndhM, ndhN and ndhO.</text>
</comment>
<evidence type="ECO:0000256" key="8">
    <source>
        <dbReference type="ARBA" id="ARBA00022957"/>
    </source>
</evidence>
<dbReference type="AlphaFoldDB" id="A0A6A4LBG7"/>
<feature type="compositionally biased region" description="Basic and acidic residues" evidence="16">
    <location>
        <begin position="49"/>
        <end position="68"/>
    </location>
</feature>
<organism evidence="17 18">
    <name type="scientific">Rhododendron williamsianum</name>
    <dbReference type="NCBI Taxonomy" id="262921"/>
    <lineage>
        <taxon>Eukaryota</taxon>
        <taxon>Viridiplantae</taxon>
        <taxon>Streptophyta</taxon>
        <taxon>Embryophyta</taxon>
        <taxon>Tracheophyta</taxon>
        <taxon>Spermatophyta</taxon>
        <taxon>Magnoliopsida</taxon>
        <taxon>eudicotyledons</taxon>
        <taxon>Gunneridae</taxon>
        <taxon>Pentapetalae</taxon>
        <taxon>asterids</taxon>
        <taxon>Ericales</taxon>
        <taxon>Ericaceae</taxon>
        <taxon>Ericoideae</taxon>
        <taxon>Rhodoreae</taxon>
        <taxon>Rhododendron</taxon>
    </lineage>
</organism>
<evidence type="ECO:0000256" key="5">
    <source>
        <dbReference type="ARBA" id="ARBA00017454"/>
    </source>
</evidence>
<dbReference type="GO" id="GO:0048038">
    <property type="term" value="F:quinone binding"/>
    <property type="evidence" value="ECO:0007669"/>
    <property type="project" value="UniProtKB-KW"/>
</dbReference>
<dbReference type="InterPro" id="IPR018922">
    <property type="entry name" value="NdhM"/>
</dbReference>
<keyword evidence="9" id="KW-1278">Translocase</keyword>
<evidence type="ECO:0000256" key="1">
    <source>
        <dbReference type="ARBA" id="ARBA00004059"/>
    </source>
</evidence>
<dbReference type="PANTHER" id="PTHR36900">
    <property type="entry name" value="NAD(P)H-QUINONE OXIDOREDUCTASE SUBUNIT M, CHLOROPLASTIC"/>
    <property type="match status" value="1"/>
</dbReference>
<feature type="region of interest" description="Disordered" evidence="16">
    <location>
        <begin position="36"/>
        <end position="68"/>
    </location>
</feature>
<dbReference type="EMBL" id="QEFC01002359">
    <property type="protein sequence ID" value="KAE9452679.1"/>
    <property type="molecule type" value="Genomic_DNA"/>
</dbReference>
<comment type="similarity">
    <text evidence="3">Belongs to the NDH complex subunit M family.</text>
</comment>
<evidence type="ECO:0000256" key="9">
    <source>
        <dbReference type="ARBA" id="ARBA00022967"/>
    </source>
</evidence>
<dbReference type="PANTHER" id="PTHR36900:SF1">
    <property type="entry name" value="NAD(P)H-QUINONE OXIDOREDUCTASE SUBUNIT M, CHLOROPLASTIC"/>
    <property type="match status" value="1"/>
</dbReference>
<evidence type="ECO:0000256" key="14">
    <source>
        <dbReference type="ARBA" id="ARBA00047726"/>
    </source>
</evidence>
<comment type="catalytic activity">
    <reaction evidence="15">
        <text>a plastoquinone + NADH + (n+1) H(+)(in) = a plastoquinol + NAD(+) + n H(+)(out)</text>
        <dbReference type="Rhea" id="RHEA:42608"/>
        <dbReference type="Rhea" id="RHEA-COMP:9561"/>
        <dbReference type="Rhea" id="RHEA-COMP:9562"/>
        <dbReference type="ChEBI" id="CHEBI:15378"/>
        <dbReference type="ChEBI" id="CHEBI:17757"/>
        <dbReference type="ChEBI" id="CHEBI:57540"/>
        <dbReference type="ChEBI" id="CHEBI:57945"/>
        <dbReference type="ChEBI" id="CHEBI:62192"/>
    </reaction>
</comment>
<evidence type="ECO:0000256" key="16">
    <source>
        <dbReference type="SAM" id="MobiDB-lite"/>
    </source>
</evidence>
<dbReference type="Proteomes" id="UP000428333">
    <property type="component" value="Linkage Group LG09"/>
</dbReference>
<keyword evidence="11" id="KW-0472">Membrane</keyword>
<name>A0A6A4LBG7_9ERIC</name>
<evidence type="ECO:0000256" key="7">
    <source>
        <dbReference type="ARBA" id="ARBA00022857"/>
    </source>
</evidence>
<reference evidence="17 18" key="1">
    <citation type="journal article" date="2019" name="Genome Biol. Evol.">
        <title>The Rhododendron genome and chromosomal organization provide insight into shared whole-genome duplications across the heath family (Ericaceae).</title>
        <authorList>
            <person name="Soza V.L."/>
            <person name="Lindsley D."/>
            <person name="Waalkes A."/>
            <person name="Ramage E."/>
            <person name="Patwardhan R.P."/>
            <person name="Burton J.N."/>
            <person name="Adey A."/>
            <person name="Kumar A."/>
            <person name="Qiu R."/>
            <person name="Shendure J."/>
            <person name="Hall B."/>
        </authorList>
    </citation>
    <scope>NUCLEOTIDE SEQUENCE [LARGE SCALE GENOMIC DNA]</scope>
    <source>
        <strain evidence="17">RSF 1966-606</strain>
    </source>
</reference>
<dbReference type="GO" id="GO:0016655">
    <property type="term" value="F:oxidoreductase activity, acting on NAD(P)H, quinone or similar compound as acceptor"/>
    <property type="evidence" value="ECO:0007669"/>
    <property type="project" value="InterPro"/>
</dbReference>
<evidence type="ECO:0000256" key="13">
    <source>
        <dbReference type="ARBA" id="ARBA00031769"/>
    </source>
</evidence>
<gene>
    <name evidence="17" type="ORF">C3L33_15419</name>
</gene>
<proteinExistence type="inferred from homology"/>
<evidence type="ECO:0000313" key="17">
    <source>
        <dbReference type="EMBL" id="KAE9452679.1"/>
    </source>
</evidence>
<evidence type="ECO:0000313" key="18">
    <source>
        <dbReference type="Proteomes" id="UP000428333"/>
    </source>
</evidence>
<keyword evidence="7" id="KW-0521">NADP</keyword>
<dbReference type="GO" id="GO:0009535">
    <property type="term" value="C:chloroplast thylakoid membrane"/>
    <property type="evidence" value="ECO:0007669"/>
    <property type="project" value="UniProtKB-SubCell"/>
</dbReference>